<protein>
    <submittedName>
        <fullName evidence="1">Uncharacterized protein</fullName>
    </submittedName>
</protein>
<dbReference type="Proteomes" id="UP000075809">
    <property type="component" value="Unassembled WGS sequence"/>
</dbReference>
<proteinExistence type="predicted"/>
<accession>A0A151WGR3</accession>
<dbReference type="AlphaFoldDB" id="A0A151WGR3"/>
<evidence type="ECO:0000313" key="1">
    <source>
        <dbReference type="EMBL" id="KYQ47012.1"/>
    </source>
</evidence>
<name>A0A151WGR3_9HYME</name>
<dbReference type="EMBL" id="KQ983152">
    <property type="protein sequence ID" value="KYQ47012.1"/>
    <property type="molecule type" value="Genomic_DNA"/>
</dbReference>
<sequence length="137" mass="16012">MELIPLCARCSWHSSDNIVEETSISCLDIRVRESERERERERERCGKEGIEETGLRMESSDEREFVSLLIHTFAIDDNNTTTLFFISDTNQCKMMEYLSNDMYKSPKIRIAEKTTRMSANSYCFSAFGPSWRHYSLA</sequence>
<gene>
    <name evidence="1" type="ORF">ALC60_13961</name>
</gene>
<reference evidence="1 2" key="1">
    <citation type="submission" date="2015-09" db="EMBL/GenBank/DDBJ databases">
        <title>Trachymyrmex zeteki WGS genome.</title>
        <authorList>
            <person name="Nygaard S."/>
            <person name="Hu H."/>
            <person name="Boomsma J."/>
            <person name="Zhang G."/>
        </authorList>
    </citation>
    <scope>NUCLEOTIDE SEQUENCE [LARGE SCALE GENOMIC DNA]</scope>
    <source>
        <strain evidence="1">Tzet28-1</strain>
        <tissue evidence="1">Whole body</tissue>
    </source>
</reference>
<evidence type="ECO:0000313" key="2">
    <source>
        <dbReference type="Proteomes" id="UP000075809"/>
    </source>
</evidence>
<keyword evidence="2" id="KW-1185">Reference proteome</keyword>
<organism evidence="1 2">
    <name type="scientific">Mycetomoellerius zeteki</name>
    <dbReference type="NCBI Taxonomy" id="64791"/>
    <lineage>
        <taxon>Eukaryota</taxon>
        <taxon>Metazoa</taxon>
        <taxon>Ecdysozoa</taxon>
        <taxon>Arthropoda</taxon>
        <taxon>Hexapoda</taxon>
        <taxon>Insecta</taxon>
        <taxon>Pterygota</taxon>
        <taxon>Neoptera</taxon>
        <taxon>Endopterygota</taxon>
        <taxon>Hymenoptera</taxon>
        <taxon>Apocrita</taxon>
        <taxon>Aculeata</taxon>
        <taxon>Formicoidea</taxon>
        <taxon>Formicidae</taxon>
        <taxon>Myrmicinae</taxon>
        <taxon>Mycetomoellerius</taxon>
    </lineage>
</organism>